<dbReference type="PROSITE" id="PS51186">
    <property type="entry name" value="GNAT"/>
    <property type="match status" value="1"/>
</dbReference>
<evidence type="ECO:0000313" key="2">
    <source>
        <dbReference type="EMBL" id="PPE72369.1"/>
    </source>
</evidence>
<sequence length="172" mass="19366">MLIRAYRPGEEGALREVFHSSVHQRAKRNYSAEQLDAWAPREYDHDWWSNRIRGNRPFVAEVEGRIAGYADLQDSGYIDQFFVAGGHTGQGVGSALMRHLLAEAARRRIGVLFADVSLTAEPFFARHGFVVEARRQVMVRGITLANARMRCVPADPPVARSGQYQQNEENPA</sequence>
<dbReference type="InterPro" id="IPR000182">
    <property type="entry name" value="GNAT_dom"/>
</dbReference>
<dbReference type="AlphaFoldDB" id="A0A2S5TBJ5"/>
<dbReference type="PANTHER" id="PTHR43451">
    <property type="entry name" value="ACETYLTRANSFERASE (GNAT) FAMILY PROTEIN"/>
    <property type="match status" value="1"/>
</dbReference>
<dbReference type="Pfam" id="PF13673">
    <property type="entry name" value="Acetyltransf_10"/>
    <property type="match status" value="1"/>
</dbReference>
<comment type="caution">
    <text evidence="2">The sequence shown here is derived from an EMBL/GenBank/DDBJ whole genome shotgun (WGS) entry which is preliminary data.</text>
</comment>
<dbReference type="GO" id="GO:0016747">
    <property type="term" value="F:acyltransferase activity, transferring groups other than amino-acyl groups"/>
    <property type="evidence" value="ECO:0007669"/>
    <property type="project" value="InterPro"/>
</dbReference>
<name>A0A2S5TBJ5_9GAMM</name>
<reference evidence="2 3" key="1">
    <citation type="submission" date="2018-02" db="EMBL/GenBank/DDBJ databases">
        <title>Genome sequencing of Solimonas sp. HR-BB.</title>
        <authorList>
            <person name="Lee Y."/>
            <person name="Jeon C.O."/>
        </authorList>
    </citation>
    <scope>NUCLEOTIDE SEQUENCE [LARGE SCALE GENOMIC DNA]</scope>
    <source>
        <strain evidence="2 3">HR-BB</strain>
    </source>
</reference>
<keyword evidence="2" id="KW-0808">Transferase</keyword>
<gene>
    <name evidence="2" type="ORF">C3942_18825</name>
</gene>
<dbReference type="Gene3D" id="3.40.630.30">
    <property type="match status" value="1"/>
</dbReference>
<organism evidence="2 3">
    <name type="scientific">Solimonas fluminis</name>
    <dbReference type="NCBI Taxonomy" id="2086571"/>
    <lineage>
        <taxon>Bacteria</taxon>
        <taxon>Pseudomonadati</taxon>
        <taxon>Pseudomonadota</taxon>
        <taxon>Gammaproteobacteria</taxon>
        <taxon>Nevskiales</taxon>
        <taxon>Nevskiaceae</taxon>
        <taxon>Solimonas</taxon>
    </lineage>
</organism>
<accession>A0A2S5TBJ5</accession>
<evidence type="ECO:0000259" key="1">
    <source>
        <dbReference type="PROSITE" id="PS51186"/>
    </source>
</evidence>
<protein>
    <submittedName>
        <fullName evidence="2">GNAT family N-acetyltransferase</fullName>
    </submittedName>
</protein>
<dbReference type="OrthoDB" id="5355033at2"/>
<proteinExistence type="predicted"/>
<dbReference type="RefSeq" id="WP_104231918.1">
    <property type="nucleotide sequence ID" value="NZ_PSNW01000013.1"/>
</dbReference>
<dbReference type="InterPro" id="IPR016181">
    <property type="entry name" value="Acyl_CoA_acyltransferase"/>
</dbReference>
<dbReference type="EMBL" id="PSNW01000013">
    <property type="protein sequence ID" value="PPE72369.1"/>
    <property type="molecule type" value="Genomic_DNA"/>
</dbReference>
<feature type="domain" description="N-acetyltransferase" evidence="1">
    <location>
        <begin position="1"/>
        <end position="151"/>
    </location>
</feature>
<keyword evidence="3" id="KW-1185">Reference proteome</keyword>
<dbReference type="PANTHER" id="PTHR43451:SF1">
    <property type="entry name" value="ACETYLTRANSFERASE"/>
    <property type="match status" value="1"/>
</dbReference>
<dbReference type="Proteomes" id="UP000238220">
    <property type="component" value="Unassembled WGS sequence"/>
</dbReference>
<evidence type="ECO:0000313" key="3">
    <source>
        <dbReference type="Proteomes" id="UP000238220"/>
    </source>
</evidence>
<dbReference type="SUPFAM" id="SSF55729">
    <property type="entry name" value="Acyl-CoA N-acyltransferases (Nat)"/>
    <property type="match status" value="1"/>
</dbReference>
<dbReference type="CDD" id="cd04301">
    <property type="entry name" value="NAT_SF"/>
    <property type="match status" value="1"/>
</dbReference>
<dbReference type="InterPro" id="IPR052564">
    <property type="entry name" value="N-acetyltrans/Recomb-assoc"/>
</dbReference>